<reference evidence="1" key="1">
    <citation type="submission" date="2019-08" db="EMBL/GenBank/DDBJ databases">
        <authorList>
            <person name="Kucharzyk K."/>
            <person name="Murdoch R.W."/>
            <person name="Higgins S."/>
            <person name="Loffler F."/>
        </authorList>
    </citation>
    <scope>NUCLEOTIDE SEQUENCE</scope>
</reference>
<gene>
    <name evidence="1" type="ORF">SDC9_168671</name>
</gene>
<sequence length="150" mass="17161">MTREHRIVDLKGMVPLRLCLANGVAHVFQERLCILCIVLPLRNSNAQRDLDLVVVNLKRSIAEFQNLGTGVLGVRQRVPLWQQHAKFVPVDARKTRVAPVPFGQPFGELQHGFVARVVAIRFVDALEPIDVHAKQNCFLICRFMCKRFFY</sequence>
<dbReference type="EMBL" id="VSSQ01069255">
    <property type="protein sequence ID" value="MPN21292.1"/>
    <property type="molecule type" value="Genomic_DNA"/>
</dbReference>
<accession>A0A645G5Q0</accession>
<name>A0A645G5Q0_9ZZZZ</name>
<organism evidence="1">
    <name type="scientific">bioreactor metagenome</name>
    <dbReference type="NCBI Taxonomy" id="1076179"/>
    <lineage>
        <taxon>unclassified sequences</taxon>
        <taxon>metagenomes</taxon>
        <taxon>ecological metagenomes</taxon>
    </lineage>
</organism>
<proteinExistence type="predicted"/>
<evidence type="ECO:0000313" key="1">
    <source>
        <dbReference type="EMBL" id="MPN21292.1"/>
    </source>
</evidence>
<protein>
    <submittedName>
        <fullName evidence="1">Uncharacterized protein</fullName>
    </submittedName>
</protein>
<dbReference type="AlphaFoldDB" id="A0A645G5Q0"/>
<comment type="caution">
    <text evidence="1">The sequence shown here is derived from an EMBL/GenBank/DDBJ whole genome shotgun (WGS) entry which is preliminary data.</text>
</comment>